<evidence type="ECO:0000256" key="1">
    <source>
        <dbReference type="ARBA" id="ARBA00004713"/>
    </source>
</evidence>
<dbReference type="Gene3D" id="3.40.50.2000">
    <property type="entry name" value="Glycogen Phosphorylase B"/>
    <property type="match status" value="1"/>
</dbReference>
<evidence type="ECO:0000256" key="9">
    <source>
        <dbReference type="RuleBase" id="RU365103"/>
    </source>
</evidence>
<name>A0A1M7Y887_9BACT</name>
<dbReference type="InterPro" id="IPR039901">
    <property type="entry name" value="Kdotransferase"/>
</dbReference>
<gene>
    <name evidence="11" type="ORF">SAMN02745220_02454</name>
</gene>
<evidence type="ECO:0000256" key="3">
    <source>
        <dbReference type="ARBA" id="ARBA00019077"/>
    </source>
</evidence>
<dbReference type="GO" id="GO:0009244">
    <property type="term" value="P:lipopolysaccharide core region biosynthetic process"/>
    <property type="evidence" value="ECO:0007669"/>
    <property type="project" value="UniProtKB-UniRule"/>
</dbReference>
<feature type="active site" description="Proton acceptor" evidence="7">
    <location>
        <position position="54"/>
    </location>
</feature>
<keyword evidence="4 9" id="KW-0808">Transferase</keyword>
<evidence type="ECO:0000256" key="6">
    <source>
        <dbReference type="ARBA" id="ARBA00049183"/>
    </source>
</evidence>
<evidence type="ECO:0000256" key="8">
    <source>
        <dbReference type="PIRSR" id="PIRSR639901-2"/>
    </source>
</evidence>
<keyword evidence="9" id="KW-0448">Lipopolysaccharide biosynthesis</keyword>
<dbReference type="InterPro" id="IPR007507">
    <property type="entry name" value="Glycos_transf_N"/>
</dbReference>
<keyword evidence="9" id="KW-1003">Cell membrane</keyword>
<dbReference type="GO" id="GO:0043842">
    <property type="term" value="F:Kdo transferase activity"/>
    <property type="evidence" value="ECO:0007669"/>
    <property type="project" value="UniProtKB-EC"/>
</dbReference>
<comment type="similarity">
    <text evidence="9">Belongs to the glycosyltransferase group 1 family.</text>
</comment>
<evidence type="ECO:0000313" key="11">
    <source>
        <dbReference type="EMBL" id="SHO48766.1"/>
    </source>
</evidence>
<comment type="function">
    <text evidence="9">Involved in lipopolysaccharide (LPS) biosynthesis. Catalyzes the transfer of 3-deoxy-D-manno-octulosonate (Kdo) residue(s) from CMP-Kdo to lipid IV(A), the tetraacyldisaccharide-1,4'-bisphosphate precursor of lipid A.</text>
</comment>
<dbReference type="STRING" id="1121416.SAMN02745220_02454"/>
<dbReference type="PANTHER" id="PTHR42755">
    <property type="entry name" value="3-DEOXY-MANNO-OCTULOSONATE CYTIDYLYLTRANSFERASE"/>
    <property type="match status" value="1"/>
</dbReference>
<dbReference type="GO" id="GO:0005886">
    <property type="term" value="C:plasma membrane"/>
    <property type="evidence" value="ECO:0007669"/>
    <property type="project" value="UniProtKB-SubCell"/>
</dbReference>
<dbReference type="EMBL" id="FRFE01000011">
    <property type="protein sequence ID" value="SHO48766.1"/>
    <property type="molecule type" value="Genomic_DNA"/>
</dbReference>
<feature type="site" description="Transition state stabilizer" evidence="8">
    <location>
        <position position="209"/>
    </location>
</feature>
<keyword evidence="12" id="KW-1185">Reference proteome</keyword>
<sequence length="426" mass="48354">MIRILFIFYHLAWLAALPLLRRFPRISLGWDQRTLRQAPDGPFDLWIQSASGGESLLSNAIVADLTSRLPADASLRVLLTSGTQQGIDTLQKGMQQRGDNSALNSAVSFFPFDSPAIMAKAFTRFRPRLIVVLETELWPGLLNQAKKRDIPVLLINGRMSQKSFRWYQRCRWLFKPLAPKHIWAISNEDASRFGDVLGSEKVKVMNNIKFDRIEPQNTLATQPPFSHLFPHNTPFVLLGSIRKEEEDKIVSTIAMLLQDRQDCIIGVFPKHIERADDWLAKLREHNITAVKRSLTTATCQPGSVIVWDVFGELAGAYGLARVTFIGGSLMDLGGQNFLEPLVFGLRPLIGPYWSNFSWVTREIIDTGLVREVTDEKQLYVELLNRLDRDEPREQVIEQVVQFLGPRKGGTRLASREIMKILHPDSE</sequence>
<dbReference type="GO" id="GO:0009245">
    <property type="term" value="P:lipid A biosynthetic process"/>
    <property type="evidence" value="ECO:0007669"/>
    <property type="project" value="TreeGrafter"/>
</dbReference>
<dbReference type="RefSeq" id="WP_159441289.1">
    <property type="nucleotide sequence ID" value="NZ_FRFE01000011.1"/>
</dbReference>
<evidence type="ECO:0000259" key="10">
    <source>
        <dbReference type="Pfam" id="PF04413"/>
    </source>
</evidence>
<keyword evidence="9" id="KW-0472">Membrane</keyword>
<comment type="pathway">
    <text evidence="1 9">Bacterial outer membrane biogenesis; LPS core biosynthesis.</text>
</comment>
<reference evidence="11 12" key="1">
    <citation type="submission" date="2016-12" db="EMBL/GenBank/DDBJ databases">
        <authorList>
            <person name="Song W.-J."/>
            <person name="Kurnit D.M."/>
        </authorList>
    </citation>
    <scope>NUCLEOTIDE SEQUENCE [LARGE SCALE GENOMIC DNA]</scope>
    <source>
        <strain evidence="11 12">DSM 18488</strain>
    </source>
</reference>
<evidence type="ECO:0000256" key="5">
    <source>
        <dbReference type="ARBA" id="ARBA00031445"/>
    </source>
</evidence>
<evidence type="ECO:0000256" key="2">
    <source>
        <dbReference type="ARBA" id="ARBA00012621"/>
    </source>
</evidence>
<accession>A0A1M7Y887</accession>
<dbReference type="UniPathway" id="UPA00958"/>
<evidence type="ECO:0000313" key="12">
    <source>
        <dbReference type="Proteomes" id="UP000184603"/>
    </source>
</evidence>
<feature type="domain" description="3-deoxy-D-manno-octulosonic-acid transferase N-terminal" evidence="10">
    <location>
        <begin position="30"/>
        <end position="212"/>
    </location>
</feature>
<dbReference type="PANTHER" id="PTHR42755:SF1">
    <property type="entry name" value="3-DEOXY-D-MANNO-OCTULOSONIC ACID TRANSFERASE, MITOCHONDRIAL-RELATED"/>
    <property type="match status" value="1"/>
</dbReference>
<dbReference type="AlphaFoldDB" id="A0A1M7Y887"/>
<dbReference type="Proteomes" id="UP000184603">
    <property type="component" value="Unassembled WGS sequence"/>
</dbReference>
<protein>
    <recommendedName>
        <fullName evidence="3 9">3-deoxy-D-manno-octulosonic acid transferase</fullName>
        <shortName evidence="9">Kdo transferase</shortName>
        <ecNumber evidence="2 9">2.4.99.12</ecNumber>
    </recommendedName>
    <alternativeName>
        <fullName evidence="5 9">Lipid IV(A) 3-deoxy-D-manno-octulosonic acid transferase</fullName>
    </alternativeName>
</protein>
<comment type="subcellular location">
    <subcellularLocation>
        <location evidence="9">Cell membrane</location>
    </subcellularLocation>
</comment>
<dbReference type="Pfam" id="PF04413">
    <property type="entry name" value="Glycos_transf_N"/>
    <property type="match status" value="1"/>
</dbReference>
<proteinExistence type="inferred from homology"/>
<evidence type="ECO:0000256" key="7">
    <source>
        <dbReference type="PIRSR" id="PIRSR639901-1"/>
    </source>
</evidence>
<dbReference type="OrthoDB" id="9789797at2"/>
<dbReference type="Gene3D" id="3.40.50.11720">
    <property type="entry name" value="3-Deoxy-D-manno-octulosonic-acid transferase, N-terminal domain"/>
    <property type="match status" value="1"/>
</dbReference>
<comment type="catalytic activity">
    <reaction evidence="6 9">
        <text>lipid IVA (E. coli) + CMP-3-deoxy-beta-D-manno-octulosonate = alpha-Kdo-(2-&gt;6)-lipid IVA (E. coli) + CMP + H(+)</text>
        <dbReference type="Rhea" id="RHEA:28066"/>
        <dbReference type="ChEBI" id="CHEBI:15378"/>
        <dbReference type="ChEBI" id="CHEBI:58603"/>
        <dbReference type="ChEBI" id="CHEBI:60364"/>
        <dbReference type="ChEBI" id="CHEBI:60377"/>
        <dbReference type="ChEBI" id="CHEBI:85987"/>
        <dbReference type="EC" id="2.4.99.12"/>
    </reaction>
</comment>
<dbReference type="EC" id="2.4.99.12" evidence="2 9"/>
<evidence type="ECO:0000256" key="4">
    <source>
        <dbReference type="ARBA" id="ARBA00022679"/>
    </source>
</evidence>
<feature type="site" description="Transition state stabilizer" evidence="8">
    <location>
        <position position="134"/>
    </location>
</feature>
<dbReference type="InterPro" id="IPR038107">
    <property type="entry name" value="Glycos_transf_N_sf"/>
</dbReference>
<organism evidence="11 12">
    <name type="scientific">Desulfopila aestuarii DSM 18488</name>
    <dbReference type="NCBI Taxonomy" id="1121416"/>
    <lineage>
        <taxon>Bacteria</taxon>
        <taxon>Pseudomonadati</taxon>
        <taxon>Thermodesulfobacteriota</taxon>
        <taxon>Desulfobulbia</taxon>
        <taxon>Desulfobulbales</taxon>
        <taxon>Desulfocapsaceae</taxon>
        <taxon>Desulfopila</taxon>
    </lineage>
</organism>